<dbReference type="EMBL" id="JANGEW010000001">
    <property type="protein sequence ID" value="MCQ5341706.1"/>
    <property type="molecule type" value="Genomic_DNA"/>
</dbReference>
<dbReference type="Pfam" id="PF00583">
    <property type="entry name" value="Acetyltransf_1"/>
    <property type="match status" value="1"/>
</dbReference>
<dbReference type="Gene3D" id="3.40.630.30">
    <property type="match status" value="1"/>
</dbReference>
<comment type="caution">
    <text evidence="4">The sequence shown here is derived from an EMBL/GenBank/DDBJ whole genome shotgun (WGS) entry which is preliminary data.</text>
</comment>
<evidence type="ECO:0000313" key="5">
    <source>
        <dbReference type="Proteomes" id="UP001206692"/>
    </source>
</evidence>
<dbReference type="PROSITE" id="PS51186">
    <property type="entry name" value="GNAT"/>
    <property type="match status" value="1"/>
</dbReference>
<reference evidence="4 5" key="1">
    <citation type="submission" date="2022-06" db="EMBL/GenBank/DDBJ databases">
        <title>Isolation of gut microbiota from human fecal samples.</title>
        <authorList>
            <person name="Pamer E.G."/>
            <person name="Barat B."/>
            <person name="Waligurski E."/>
            <person name="Medina S."/>
            <person name="Paddock L."/>
            <person name="Mostad J."/>
        </authorList>
    </citation>
    <scope>NUCLEOTIDE SEQUENCE [LARGE SCALE GENOMIC DNA]</scope>
    <source>
        <strain evidence="4 5">DFI.1.1</strain>
    </source>
</reference>
<feature type="domain" description="N-acetyltransferase" evidence="3">
    <location>
        <begin position="3"/>
        <end position="172"/>
    </location>
</feature>
<accession>A0ABT1SPC0</accession>
<dbReference type="InterPro" id="IPR016181">
    <property type="entry name" value="Acyl_CoA_acyltransferase"/>
</dbReference>
<dbReference type="Proteomes" id="UP001206692">
    <property type="component" value="Unassembled WGS sequence"/>
</dbReference>
<proteinExistence type="predicted"/>
<evidence type="ECO:0000259" key="3">
    <source>
        <dbReference type="PROSITE" id="PS51186"/>
    </source>
</evidence>
<sequence>MIPQFRQCTLDDLDTLQAFSRQCFFETFAAMNTPENMEAYLDKAYAPEKLRAELSDAHAAIYFLYWGDKLAGYLKLNESSAQTDIHDGDSLEIERIYVTKAFQGQGLGHYLIDQAIDAALQQKKKYIWLGVWEKNAKALHFYKQHGFYQIGAHSFVVGDDQQTDLLMRKDLEVQP</sequence>
<keyword evidence="1" id="KW-0808">Transferase</keyword>
<keyword evidence="5" id="KW-1185">Reference proteome</keyword>
<organism evidence="4 5">
    <name type="scientific">Megasphaera massiliensis</name>
    <dbReference type="NCBI Taxonomy" id="1232428"/>
    <lineage>
        <taxon>Bacteria</taxon>
        <taxon>Bacillati</taxon>
        <taxon>Bacillota</taxon>
        <taxon>Negativicutes</taxon>
        <taxon>Veillonellales</taxon>
        <taxon>Veillonellaceae</taxon>
        <taxon>Megasphaera</taxon>
    </lineage>
</organism>
<name>A0ABT1SPC0_9FIRM</name>
<dbReference type="SUPFAM" id="SSF55729">
    <property type="entry name" value="Acyl-CoA N-acyltransferases (Nat)"/>
    <property type="match status" value="1"/>
</dbReference>
<gene>
    <name evidence="4" type="ORF">NE675_01465</name>
</gene>
<dbReference type="InterPro" id="IPR000182">
    <property type="entry name" value="GNAT_dom"/>
</dbReference>
<evidence type="ECO:0000313" key="4">
    <source>
        <dbReference type="EMBL" id="MCQ5341706.1"/>
    </source>
</evidence>
<dbReference type="PANTHER" id="PTHR43420:SF47">
    <property type="entry name" value="N-ACETYLTRANSFERASE DOMAIN-CONTAINING PROTEIN"/>
    <property type="match status" value="1"/>
</dbReference>
<protein>
    <submittedName>
        <fullName evidence="4">GNAT family N-acetyltransferase</fullName>
    </submittedName>
</protein>
<dbReference type="InterPro" id="IPR050680">
    <property type="entry name" value="YpeA/RimI_acetyltransf"/>
</dbReference>
<keyword evidence="2" id="KW-0012">Acyltransferase</keyword>
<evidence type="ECO:0000256" key="1">
    <source>
        <dbReference type="ARBA" id="ARBA00022679"/>
    </source>
</evidence>
<evidence type="ECO:0000256" key="2">
    <source>
        <dbReference type="ARBA" id="ARBA00023315"/>
    </source>
</evidence>
<dbReference type="PANTHER" id="PTHR43420">
    <property type="entry name" value="ACETYLTRANSFERASE"/>
    <property type="match status" value="1"/>
</dbReference>
<dbReference type="CDD" id="cd04301">
    <property type="entry name" value="NAT_SF"/>
    <property type="match status" value="1"/>
</dbReference>
<dbReference type="RefSeq" id="WP_062412981.1">
    <property type="nucleotide sequence ID" value="NZ_JAJCIO010000001.1"/>
</dbReference>